<dbReference type="InterPro" id="IPR051681">
    <property type="entry name" value="Ser/Thr_Kinases-Pseudokinases"/>
</dbReference>
<feature type="non-terminal residue" evidence="2">
    <location>
        <position position="1"/>
    </location>
</feature>
<dbReference type="PANTHER" id="PTHR44329">
    <property type="entry name" value="SERINE/THREONINE-PROTEIN KINASE TNNI3K-RELATED"/>
    <property type="match status" value="1"/>
</dbReference>
<evidence type="ECO:0000259" key="1">
    <source>
        <dbReference type="PROSITE" id="PS50011"/>
    </source>
</evidence>
<dbReference type="Pfam" id="PF00069">
    <property type="entry name" value="Pkinase"/>
    <property type="match status" value="1"/>
</dbReference>
<keyword evidence="3" id="KW-1185">Reference proteome</keyword>
<dbReference type="Proteomes" id="UP000054248">
    <property type="component" value="Unassembled WGS sequence"/>
</dbReference>
<sequence length="167" mass="18334">ISDTSAGLKYLHGLNPPICHGDLKSLNILVNAQYRAVIADFGSARYARDSTGIPHNTSAGFGGTIRWASPEVLSGFKPSLPSDIWSLGWVAWEIMTDKLPHHEADNDLSVVLNVLEGRIAHFGGDKHMAQMKTLCDLVLNCWTVDPKQRPTASDFSVSISLMVRRHI</sequence>
<dbReference type="GO" id="GO:0004674">
    <property type="term" value="F:protein serine/threonine kinase activity"/>
    <property type="evidence" value="ECO:0007669"/>
    <property type="project" value="TreeGrafter"/>
</dbReference>
<evidence type="ECO:0000313" key="3">
    <source>
        <dbReference type="Proteomes" id="UP000054248"/>
    </source>
</evidence>
<dbReference type="PROSITE" id="PS50011">
    <property type="entry name" value="PROTEIN_KINASE_DOM"/>
    <property type="match status" value="1"/>
</dbReference>
<dbReference type="GO" id="GO:0005524">
    <property type="term" value="F:ATP binding"/>
    <property type="evidence" value="ECO:0007669"/>
    <property type="project" value="InterPro"/>
</dbReference>
<organism evidence="2 3">
    <name type="scientific">Tulasnella calospora MUT 4182</name>
    <dbReference type="NCBI Taxonomy" id="1051891"/>
    <lineage>
        <taxon>Eukaryota</taxon>
        <taxon>Fungi</taxon>
        <taxon>Dikarya</taxon>
        <taxon>Basidiomycota</taxon>
        <taxon>Agaricomycotina</taxon>
        <taxon>Agaricomycetes</taxon>
        <taxon>Cantharellales</taxon>
        <taxon>Tulasnellaceae</taxon>
        <taxon>Tulasnella</taxon>
    </lineage>
</organism>
<dbReference type="PROSITE" id="PS00108">
    <property type="entry name" value="PROTEIN_KINASE_ST"/>
    <property type="match status" value="1"/>
</dbReference>
<accession>A0A0C3Q778</accession>
<dbReference type="HOGENOM" id="CLU_000288_7_18_1"/>
<dbReference type="SUPFAM" id="SSF56112">
    <property type="entry name" value="Protein kinase-like (PK-like)"/>
    <property type="match status" value="1"/>
</dbReference>
<dbReference type="InterPro" id="IPR011009">
    <property type="entry name" value="Kinase-like_dom_sf"/>
</dbReference>
<dbReference type="Gene3D" id="1.10.510.10">
    <property type="entry name" value="Transferase(Phosphotransferase) domain 1"/>
    <property type="match status" value="1"/>
</dbReference>
<dbReference type="InterPro" id="IPR008271">
    <property type="entry name" value="Ser/Thr_kinase_AS"/>
</dbReference>
<dbReference type="OrthoDB" id="4062651at2759"/>
<dbReference type="SMART" id="SM00220">
    <property type="entry name" value="S_TKc"/>
    <property type="match status" value="1"/>
</dbReference>
<evidence type="ECO:0000313" key="2">
    <source>
        <dbReference type="EMBL" id="KIO19821.1"/>
    </source>
</evidence>
<proteinExistence type="predicted"/>
<reference evidence="2 3" key="1">
    <citation type="submission" date="2014-04" db="EMBL/GenBank/DDBJ databases">
        <authorList>
            <consortium name="DOE Joint Genome Institute"/>
            <person name="Kuo A."/>
            <person name="Girlanda M."/>
            <person name="Perotto S."/>
            <person name="Kohler A."/>
            <person name="Nagy L.G."/>
            <person name="Floudas D."/>
            <person name="Copeland A."/>
            <person name="Barry K.W."/>
            <person name="Cichocki N."/>
            <person name="Veneault-Fourrey C."/>
            <person name="LaButti K."/>
            <person name="Lindquist E.A."/>
            <person name="Lipzen A."/>
            <person name="Lundell T."/>
            <person name="Morin E."/>
            <person name="Murat C."/>
            <person name="Sun H."/>
            <person name="Tunlid A."/>
            <person name="Henrissat B."/>
            <person name="Grigoriev I.V."/>
            <person name="Hibbett D.S."/>
            <person name="Martin F."/>
            <person name="Nordberg H.P."/>
            <person name="Cantor M.N."/>
            <person name="Hua S.X."/>
        </authorList>
    </citation>
    <scope>NUCLEOTIDE SEQUENCE [LARGE SCALE GENOMIC DNA]</scope>
    <source>
        <strain evidence="2 3">MUT 4182</strain>
    </source>
</reference>
<dbReference type="AlphaFoldDB" id="A0A0C3Q778"/>
<reference evidence="3" key="2">
    <citation type="submission" date="2015-01" db="EMBL/GenBank/DDBJ databases">
        <title>Evolutionary Origins and Diversification of the Mycorrhizal Mutualists.</title>
        <authorList>
            <consortium name="DOE Joint Genome Institute"/>
            <consortium name="Mycorrhizal Genomics Consortium"/>
            <person name="Kohler A."/>
            <person name="Kuo A."/>
            <person name="Nagy L.G."/>
            <person name="Floudas D."/>
            <person name="Copeland A."/>
            <person name="Barry K.W."/>
            <person name="Cichocki N."/>
            <person name="Veneault-Fourrey C."/>
            <person name="LaButti K."/>
            <person name="Lindquist E.A."/>
            <person name="Lipzen A."/>
            <person name="Lundell T."/>
            <person name="Morin E."/>
            <person name="Murat C."/>
            <person name="Riley R."/>
            <person name="Ohm R."/>
            <person name="Sun H."/>
            <person name="Tunlid A."/>
            <person name="Henrissat B."/>
            <person name="Grigoriev I.V."/>
            <person name="Hibbett D.S."/>
            <person name="Martin F."/>
        </authorList>
    </citation>
    <scope>NUCLEOTIDE SEQUENCE [LARGE SCALE GENOMIC DNA]</scope>
    <source>
        <strain evidence="3">MUT 4182</strain>
    </source>
</reference>
<name>A0A0C3Q778_9AGAM</name>
<dbReference type="InterPro" id="IPR000719">
    <property type="entry name" value="Prot_kinase_dom"/>
</dbReference>
<dbReference type="STRING" id="1051891.A0A0C3Q778"/>
<feature type="domain" description="Protein kinase" evidence="1">
    <location>
        <begin position="1"/>
        <end position="167"/>
    </location>
</feature>
<gene>
    <name evidence="2" type="ORF">M407DRAFT_82308</name>
</gene>
<dbReference type="EMBL" id="KN823201">
    <property type="protein sequence ID" value="KIO19821.1"/>
    <property type="molecule type" value="Genomic_DNA"/>
</dbReference>
<protein>
    <recommendedName>
        <fullName evidence="1">Protein kinase domain-containing protein</fullName>
    </recommendedName>
</protein>